<organism evidence="1">
    <name type="scientific">Arion vulgaris</name>
    <dbReference type="NCBI Taxonomy" id="1028688"/>
    <lineage>
        <taxon>Eukaryota</taxon>
        <taxon>Metazoa</taxon>
        <taxon>Spiralia</taxon>
        <taxon>Lophotrochozoa</taxon>
        <taxon>Mollusca</taxon>
        <taxon>Gastropoda</taxon>
        <taxon>Heterobranchia</taxon>
        <taxon>Euthyneura</taxon>
        <taxon>Panpulmonata</taxon>
        <taxon>Eupulmonata</taxon>
        <taxon>Stylommatophora</taxon>
        <taxon>Helicina</taxon>
        <taxon>Arionoidea</taxon>
        <taxon>Arionidae</taxon>
        <taxon>Arion</taxon>
    </lineage>
</organism>
<dbReference type="EMBL" id="HACG01051537">
    <property type="protein sequence ID" value="CEK98408.1"/>
    <property type="molecule type" value="Transcribed_RNA"/>
</dbReference>
<feature type="non-terminal residue" evidence="1">
    <location>
        <position position="83"/>
    </location>
</feature>
<dbReference type="AlphaFoldDB" id="A0A0B7BZN3"/>
<name>A0A0B7BZN3_9EUPU</name>
<sequence length="83" mass="9964">PLWAPARQAVHIQIYVSCNVPNNDEKCAEFFEIIRDKINKYKNEENYNAMADFRARTDRREIEGYLGHYYTFVFTNKSTRRLL</sequence>
<accession>A0A0B7BZN3</accession>
<reference evidence="1" key="1">
    <citation type="submission" date="2014-12" db="EMBL/GenBank/DDBJ databases">
        <title>Insight into the proteome of Arion vulgaris.</title>
        <authorList>
            <person name="Aradska J."/>
            <person name="Bulat T."/>
            <person name="Smidak R."/>
            <person name="Sarate P."/>
            <person name="Gangsoo J."/>
            <person name="Sialana F."/>
            <person name="Bilban M."/>
            <person name="Lubec G."/>
        </authorList>
    </citation>
    <scope>NUCLEOTIDE SEQUENCE</scope>
    <source>
        <tissue evidence="1">Skin</tissue>
    </source>
</reference>
<gene>
    <name evidence="1" type="primary">ORF218638</name>
</gene>
<evidence type="ECO:0000313" key="1">
    <source>
        <dbReference type="EMBL" id="CEK98408.1"/>
    </source>
</evidence>
<feature type="non-terminal residue" evidence="1">
    <location>
        <position position="1"/>
    </location>
</feature>
<proteinExistence type="predicted"/>
<protein>
    <submittedName>
        <fullName evidence="1">Uncharacterized protein</fullName>
    </submittedName>
</protein>